<evidence type="ECO:0000256" key="3">
    <source>
        <dbReference type="ARBA" id="ARBA00022692"/>
    </source>
</evidence>
<evidence type="ECO:0000256" key="2">
    <source>
        <dbReference type="ARBA" id="ARBA00022618"/>
    </source>
</evidence>
<name>A0A2K2HE61_9BACT</name>
<reference evidence="8 9" key="1">
    <citation type="journal article" date="2018" name="Genome Announc.">
        <title>Genome Sequence of Geothermobacter sp. HR-1 Iron Reducer from the Loihi Seamount.</title>
        <authorList>
            <person name="Smith H."/>
            <person name="Abuyen K."/>
            <person name="Tremblay J."/>
            <person name="Savalia P."/>
            <person name="Perez-Rodriguez I."/>
            <person name="Emerson D."/>
            <person name="Tully B."/>
            <person name="Amend J."/>
        </authorList>
    </citation>
    <scope>NUCLEOTIDE SEQUENCE [LARGE SCALE GENOMIC DNA]</scope>
    <source>
        <strain evidence="8 9">HR-1</strain>
    </source>
</reference>
<keyword evidence="5" id="KW-0472">Membrane</keyword>
<evidence type="ECO:0000313" key="9">
    <source>
        <dbReference type="Proteomes" id="UP000236340"/>
    </source>
</evidence>
<feature type="coiled-coil region" evidence="7">
    <location>
        <begin position="45"/>
        <end position="82"/>
    </location>
</feature>
<keyword evidence="1" id="KW-1003">Cell membrane</keyword>
<dbReference type="InterPro" id="IPR023081">
    <property type="entry name" value="Cell_div_FtsB"/>
</dbReference>
<dbReference type="Proteomes" id="UP000236340">
    <property type="component" value="Unassembled WGS sequence"/>
</dbReference>
<evidence type="ECO:0000256" key="1">
    <source>
        <dbReference type="ARBA" id="ARBA00022475"/>
    </source>
</evidence>
<keyword evidence="2" id="KW-0132">Cell division</keyword>
<dbReference type="PANTHER" id="PTHR37485">
    <property type="entry name" value="CELL DIVISION PROTEIN FTSB"/>
    <property type="match status" value="1"/>
</dbReference>
<evidence type="ECO:0000256" key="7">
    <source>
        <dbReference type="SAM" id="Coils"/>
    </source>
</evidence>
<organism evidence="8 9">
    <name type="scientific">Geothermobacter hydrogeniphilus</name>
    <dbReference type="NCBI Taxonomy" id="1969733"/>
    <lineage>
        <taxon>Bacteria</taxon>
        <taxon>Pseudomonadati</taxon>
        <taxon>Thermodesulfobacteriota</taxon>
        <taxon>Desulfuromonadia</taxon>
        <taxon>Desulfuromonadales</taxon>
        <taxon>Geothermobacteraceae</taxon>
        <taxon>Geothermobacter</taxon>
    </lineage>
</organism>
<dbReference type="GO" id="GO:0030428">
    <property type="term" value="C:cell septum"/>
    <property type="evidence" value="ECO:0007669"/>
    <property type="project" value="TreeGrafter"/>
</dbReference>
<gene>
    <name evidence="8" type="ORF">C2E25_01565</name>
</gene>
<keyword evidence="7" id="KW-0175">Coiled coil</keyword>
<dbReference type="EMBL" id="PPFX01000002">
    <property type="protein sequence ID" value="PNU21576.1"/>
    <property type="molecule type" value="Genomic_DNA"/>
</dbReference>
<keyword evidence="3" id="KW-0812">Transmembrane</keyword>
<dbReference type="GO" id="GO:0043093">
    <property type="term" value="P:FtsZ-dependent cytokinesis"/>
    <property type="evidence" value="ECO:0007669"/>
    <property type="project" value="TreeGrafter"/>
</dbReference>
<keyword evidence="4" id="KW-1133">Transmembrane helix</keyword>
<evidence type="ECO:0000313" key="8">
    <source>
        <dbReference type="EMBL" id="PNU21576.1"/>
    </source>
</evidence>
<accession>A0A2K2HE61</accession>
<dbReference type="AlphaFoldDB" id="A0A2K2HE61"/>
<protein>
    <submittedName>
        <fullName evidence="8">Septum formation initiator</fullName>
    </submittedName>
</protein>
<dbReference type="InterPro" id="IPR007060">
    <property type="entry name" value="FtsL/DivIC"/>
</dbReference>
<sequence length="108" mass="12876">MTEPFSFRRRFRFPLWWLLPLLLLAGFALLGDNGVLRLWKGYQQRQELRIKVGQLRDENRHLRREIEALKNDRRTIEDLARRKLGMVRPDELVYQFPPTGKTGTAAEK</sequence>
<proteinExistence type="predicted"/>
<dbReference type="Pfam" id="PF04977">
    <property type="entry name" value="DivIC"/>
    <property type="match status" value="1"/>
</dbReference>
<keyword evidence="6" id="KW-0131">Cell cycle</keyword>
<evidence type="ECO:0000256" key="6">
    <source>
        <dbReference type="ARBA" id="ARBA00023306"/>
    </source>
</evidence>
<dbReference type="OrthoDB" id="5520945at2"/>
<dbReference type="RefSeq" id="WP_103114059.1">
    <property type="nucleotide sequence ID" value="NZ_PPFX01000002.1"/>
</dbReference>
<dbReference type="PANTHER" id="PTHR37485:SF1">
    <property type="entry name" value="CELL DIVISION PROTEIN FTSB"/>
    <property type="match status" value="1"/>
</dbReference>
<comment type="caution">
    <text evidence="8">The sequence shown here is derived from an EMBL/GenBank/DDBJ whole genome shotgun (WGS) entry which is preliminary data.</text>
</comment>
<evidence type="ECO:0000256" key="5">
    <source>
        <dbReference type="ARBA" id="ARBA00023136"/>
    </source>
</evidence>
<evidence type="ECO:0000256" key="4">
    <source>
        <dbReference type="ARBA" id="ARBA00022989"/>
    </source>
</evidence>